<dbReference type="Gene3D" id="3.30.420.10">
    <property type="entry name" value="Ribonuclease H-like superfamily/Ribonuclease H"/>
    <property type="match status" value="1"/>
</dbReference>
<proteinExistence type="predicted"/>
<dbReference type="InterPro" id="IPR012677">
    <property type="entry name" value="Nucleotide-bd_a/b_plait_sf"/>
</dbReference>
<dbReference type="InterPro" id="IPR012337">
    <property type="entry name" value="RNaseH-like_sf"/>
</dbReference>
<keyword evidence="1 2" id="KW-0694">RNA-binding</keyword>
<evidence type="ECO:0000259" key="4">
    <source>
        <dbReference type="PROSITE" id="PS50102"/>
    </source>
</evidence>
<accession>A0A444ZAB5</accession>
<dbReference type="SUPFAM" id="SSF54928">
    <property type="entry name" value="RNA-binding domain, RBD"/>
    <property type="match status" value="1"/>
</dbReference>
<name>A0A444ZAB5_ARAHY</name>
<feature type="domain" description="RRM" evidence="4">
    <location>
        <begin position="562"/>
        <end position="641"/>
    </location>
</feature>
<dbReference type="FunFam" id="3.30.70.330:FF:000404">
    <property type="entry name" value="RNA-binding protein with multiple splicing"/>
    <property type="match status" value="1"/>
</dbReference>
<feature type="compositionally biased region" description="Basic and acidic residues" evidence="3">
    <location>
        <begin position="648"/>
        <end position="661"/>
    </location>
</feature>
<dbReference type="AlphaFoldDB" id="A0A444ZAB5"/>
<organism evidence="5 6">
    <name type="scientific">Arachis hypogaea</name>
    <name type="common">Peanut</name>
    <dbReference type="NCBI Taxonomy" id="3818"/>
    <lineage>
        <taxon>Eukaryota</taxon>
        <taxon>Viridiplantae</taxon>
        <taxon>Streptophyta</taxon>
        <taxon>Embryophyta</taxon>
        <taxon>Tracheophyta</taxon>
        <taxon>Spermatophyta</taxon>
        <taxon>Magnoliopsida</taxon>
        <taxon>eudicotyledons</taxon>
        <taxon>Gunneridae</taxon>
        <taxon>Pentapetalae</taxon>
        <taxon>rosids</taxon>
        <taxon>fabids</taxon>
        <taxon>Fabales</taxon>
        <taxon>Fabaceae</taxon>
        <taxon>Papilionoideae</taxon>
        <taxon>50 kb inversion clade</taxon>
        <taxon>dalbergioids sensu lato</taxon>
        <taxon>Dalbergieae</taxon>
        <taxon>Pterocarpus clade</taxon>
        <taxon>Arachis</taxon>
    </lineage>
</organism>
<dbReference type="EMBL" id="SDMP01000015">
    <property type="protein sequence ID" value="RYR11122.1"/>
    <property type="molecule type" value="Genomic_DNA"/>
</dbReference>
<evidence type="ECO:0000256" key="1">
    <source>
        <dbReference type="ARBA" id="ARBA00022884"/>
    </source>
</evidence>
<dbReference type="Pfam" id="PF00076">
    <property type="entry name" value="RRM_1"/>
    <property type="match status" value="2"/>
</dbReference>
<sequence>MNMDKELVVRNLNSKFVKDLILEGEGWNMNKLKIHFDEASIDKIIRTPVSICGMEDRLSWPFRSDGIYTIKTGYHVARNERSAGNNNPSTSEDLKYLWQEIWKLREPESTEHALLLCPWTRAAWFGAYIQCCPTTLTVSSFGKWMMDLLGNIRLNAGVNYDLYSSKVGFLVWEMWKARNLAVYQKTNPNPILVIRKAKLMELEFMDITEVPAKVSTNVTRTGSRVTWRPPLEGWIKCNIDAAFVEAQSLGATAAVLRDHNGTLLSGINSSIVATSPLAAKALAVRTALIMSQNFQMQKVIIESDNQILIQALKSHASITEIQVILEDILHLAREISSCGFTWVPREANSLAHEVAKLIGQGYLCQNWITSYLGVQELYLRCCGGNLSLQVTVQRAEAEFGDDANGATKVAACRRSYKGGLFDLDLQVPGGLSVVCRMHVWTTTLKVEANRKLKLPIEWDRSQTLRRNCTEPEQDSGVWLNFCVSFEFEMDDMAAYYSQPTYQYYQHPPPPPIVAVVPPPPGAAHPPAHHLHTQYVPHPQTPPPMFASYGPPIPPQSPGNEVRTLFVAGLPEDVKPREIYNLFREFPGYESSHLRNPTNSSQPFAFAVFANQQSAIMAMHALNGMVFDLEKESTLYIDLAKSNSRAKRTRIDDERAGSDKKARGSWATSDSGVSSIHMPGMGNSAFNTNTIGYPSAQSRGNADGNTLNDGVFANLKKCSTPYIPQNSTPCATLFVANLGPSCNEQELMQVFSRYPGFLKLKMQSTYGAPVAFVDFQDVNNSSEALHNLQGTILHSSAAGEGMRLEYAKSRMGMRKKRKSKNSTQPIPSFLSPTVKILCHIIATTPSHSIEKSLHDSSFSVTPSNVEHLASQDLTLAVAWPLPSRSRNSRPNLAAPRPRICLALALAVQKLGP</sequence>
<dbReference type="InterPro" id="IPR000504">
    <property type="entry name" value="RRM_dom"/>
</dbReference>
<dbReference type="SMART" id="SM00360">
    <property type="entry name" value="RRM"/>
    <property type="match status" value="2"/>
</dbReference>
<comment type="caution">
    <text evidence="5">The sequence shown here is derived from an EMBL/GenBank/DDBJ whole genome shotgun (WGS) entry which is preliminary data.</text>
</comment>
<evidence type="ECO:0000256" key="2">
    <source>
        <dbReference type="PROSITE-ProRule" id="PRU00176"/>
    </source>
</evidence>
<evidence type="ECO:0000256" key="3">
    <source>
        <dbReference type="SAM" id="MobiDB-lite"/>
    </source>
</evidence>
<protein>
    <recommendedName>
        <fullName evidence="4">RRM domain-containing protein</fullName>
    </recommendedName>
</protein>
<dbReference type="InterPro" id="IPR044730">
    <property type="entry name" value="RNase_H-like_dom_plant"/>
</dbReference>
<feature type="domain" description="RRM" evidence="4">
    <location>
        <begin position="730"/>
        <end position="808"/>
    </location>
</feature>
<dbReference type="Gene3D" id="3.30.70.330">
    <property type="match status" value="2"/>
</dbReference>
<dbReference type="FunFam" id="3.30.70.330:FF:000335">
    <property type="entry name" value="RNA-binding protein with multiple splicing 2"/>
    <property type="match status" value="1"/>
</dbReference>
<reference evidence="5 6" key="1">
    <citation type="submission" date="2019-01" db="EMBL/GenBank/DDBJ databases">
        <title>Sequencing of cultivated peanut Arachis hypogaea provides insights into genome evolution and oil improvement.</title>
        <authorList>
            <person name="Chen X."/>
        </authorList>
    </citation>
    <scope>NUCLEOTIDE SEQUENCE [LARGE SCALE GENOMIC DNA]</scope>
    <source>
        <strain evidence="6">cv. Fuhuasheng</strain>
        <tissue evidence="5">Leaves</tissue>
    </source>
</reference>
<feature type="region of interest" description="Disordered" evidence="3">
    <location>
        <begin position="645"/>
        <end position="673"/>
    </location>
</feature>
<dbReference type="Proteomes" id="UP000289738">
    <property type="component" value="Chromosome B05"/>
</dbReference>
<dbReference type="GO" id="GO:0004523">
    <property type="term" value="F:RNA-DNA hybrid ribonuclease activity"/>
    <property type="evidence" value="ECO:0007669"/>
    <property type="project" value="InterPro"/>
</dbReference>
<dbReference type="STRING" id="3818.A0A444ZAB5"/>
<gene>
    <name evidence="5" type="ORF">Ahy_B05g079604</name>
</gene>
<dbReference type="Pfam" id="PF13456">
    <property type="entry name" value="RVT_3"/>
    <property type="match status" value="1"/>
</dbReference>
<evidence type="ECO:0000313" key="5">
    <source>
        <dbReference type="EMBL" id="RYR11122.1"/>
    </source>
</evidence>
<dbReference type="PANTHER" id="PTHR10501">
    <property type="entry name" value="U1 SMALL NUCLEAR RIBONUCLEOPROTEIN A/U2 SMALL NUCLEAR RIBONUCLEOPROTEIN B"/>
    <property type="match status" value="1"/>
</dbReference>
<dbReference type="PROSITE" id="PS50102">
    <property type="entry name" value="RRM"/>
    <property type="match status" value="2"/>
</dbReference>
<dbReference type="InterPro" id="IPR002156">
    <property type="entry name" value="RNaseH_domain"/>
</dbReference>
<dbReference type="InterPro" id="IPR035979">
    <property type="entry name" value="RBD_domain_sf"/>
</dbReference>
<dbReference type="CDD" id="cd12420">
    <property type="entry name" value="RRM_RBPMS_like"/>
    <property type="match status" value="1"/>
</dbReference>
<evidence type="ECO:0000313" key="6">
    <source>
        <dbReference type="Proteomes" id="UP000289738"/>
    </source>
</evidence>
<dbReference type="InterPro" id="IPR036397">
    <property type="entry name" value="RNaseH_sf"/>
</dbReference>
<keyword evidence="6" id="KW-1185">Reference proteome</keyword>
<dbReference type="SUPFAM" id="SSF53098">
    <property type="entry name" value="Ribonuclease H-like"/>
    <property type="match status" value="1"/>
</dbReference>
<dbReference type="CDD" id="cd06222">
    <property type="entry name" value="RNase_H_like"/>
    <property type="match status" value="1"/>
</dbReference>
<dbReference type="GO" id="GO:0003723">
    <property type="term" value="F:RNA binding"/>
    <property type="evidence" value="ECO:0007669"/>
    <property type="project" value="UniProtKB-UniRule"/>
</dbReference>